<dbReference type="EMBL" id="CP009268">
    <property type="protein sequence ID" value="AJA53874.1"/>
    <property type="molecule type" value="Genomic_DNA"/>
</dbReference>
<dbReference type="eggNOG" id="ENOG502Z9TS">
    <property type="taxonomic scope" value="Bacteria"/>
</dbReference>
<keyword evidence="5" id="KW-1185">Reference proteome</keyword>
<reference evidence="2 5" key="1">
    <citation type="journal article" date="2015" name="Genome Announc.">
        <title>Complete Genome Sequence of the Nitrogen-Fixing and Solvent-Producing Clostridium pasteurianum DSM 525.</title>
        <authorList>
            <person name="Poehlein A."/>
            <person name="Grosse-Honebrink A."/>
            <person name="Zhang Y."/>
            <person name="Minton N.P."/>
            <person name="Daniel R."/>
        </authorList>
    </citation>
    <scope>NUCLEOTIDE SEQUENCE [LARGE SCALE GENOMIC DNA]</scope>
    <source>
        <strain evidence="2">DSM 525</strain>
        <strain evidence="5">DSM 525 / ATCC 6013</strain>
    </source>
</reference>
<evidence type="ECO:0000313" key="3">
    <source>
        <dbReference type="EMBL" id="KRU14101.1"/>
    </source>
</evidence>
<protein>
    <submittedName>
        <fullName evidence="2">ABC-2 family transporter protein</fullName>
    </submittedName>
</protein>
<dbReference type="GeneID" id="93075934"/>
<dbReference type="KEGG" id="cpae:CPAST_c38480"/>
<dbReference type="Proteomes" id="UP000028042">
    <property type="component" value="Unassembled WGS sequence"/>
</dbReference>
<keyword evidence="1" id="KW-0812">Transmembrane</keyword>
<feature type="transmembrane region" description="Helical" evidence="1">
    <location>
        <begin position="99"/>
        <end position="129"/>
    </location>
</feature>
<sequence length="231" mass="25588">MLKLMKLEMKKIKMSGYIKGALLANLIILAFLVLVTFASKSDGDIAFKGYSEMFLITGTFVRGTFSIFAAVLISRLIIGEYTNKTITLMFMYPIKRKHIMLAKLTIVIIFTFISMVISNIFSNFCMYFFNAFAKLFTDTLTVDMVAQNIISIFVYSIGYSFLSLIPIYVGMKRKSTSATIVTSIILTSILNGSFNGSSLSSIIIIPLILGIVGAVISYISIKDVEDADVVN</sequence>
<dbReference type="AlphaFoldDB" id="A0A0H3J7J3"/>
<name>A0A0H3J7J3_CLOPA</name>
<dbReference type="Pfam" id="PF12730">
    <property type="entry name" value="ABC2_membrane_4"/>
    <property type="match status" value="1"/>
</dbReference>
<evidence type="ECO:0000313" key="4">
    <source>
        <dbReference type="Proteomes" id="UP000028042"/>
    </source>
</evidence>
<evidence type="ECO:0000313" key="5">
    <source>
        <dbReference type="Proteomes" id="UP000030905"/>
    </source>
</evidence>
<evidence type="ECO:0000256" key="1">
    <source>
        <dbReference type="SAM" id="Phobius"/>
    </source>
</evidence>
<gene>
    <name evidence="2" type="ORF">CLPA_c38480</name>
    <name evidence="3" type="ORF">CP6013_03357</name>
</gene>
<proteinExistence type="predicted"/>
<dbReference type="KEGG" id="cpat:CLPA_c38480"/>
<organism evidence="2 5">
    <name type="scientific">Clostridium pasteurianum DSM 525 = ATCC 6013</name>
    <dbReference type="NCBI Taxonomy" id="1262449"/>
    <lineage>
        <taxon>Bacteria</taxon>
        <taxon>Bacillati</taxon>
        <taxon>Bacillota</taxon>
        <taxon>Clostridia</taxon>
        <taxon>Eubacteriales</taxon>
        <taxon>Clostridiaceae</taxon>
        <taxon>Clostridium</taxon>
    </lineage>
</organism>
<reference evidence="3" key="2">
    <citation type="submission" date="2015-10" db="EMBL/GenBank/DDBJ databases">
        <title>Improved Draft Genome Sequence of Clostridium pasteurianum Strain ATCC 6013 (DSM 525) Using a Hybrid Next-Generation Sequencing Approach.</title>
        <authorList>
            <person name="Pyne M.E."/>
            <person name="Utturkar S.M."/>
            <person name="Brown S.D."/>
            <person name="Moo-Young M."/>
            <person name="Chung D.A."/>
            <person name="Chou P.C."/>
        </authorList>
    </citation>
    <scope>NUCLEOTIDE SEQUENCE</scope>
    <source>
        <strain evidence="3">ATCC 6013</strain>
    </source>
</reference>
<accession>A0A0H3J7J3</accession>
<feature type="transmembrane region" description="Helical" evidence="1">
    <location>
        <begin position="149"/>
        <end position="169"/>
    </location>
</feature>
<evidence type="ECO:0000313" key="2">
    <source>
        <dbReference type="EMBL" id="AJA53874.1"/>
    </source>
</evidence>
<feature type="transmembrane region" description="Helical" evidence="1">
    <location>
        <begin position="54"/>
        <end position="78"/>
    </location>
</feature>
<feature type="transmembrane region" description="Helical" evidence="1">
    <location>
        <begin position="200"/>
        <end position="221"/>
    </location>
</feature>
<feature type="transmembrane region" description="Helical" evidence="1">
    <location>
        <begin position="176"/>
        <end position="194"/>
    </location>
</feature>
<reference evidence="3 4" key="3">
    <citation type="journal article" name="Genome Announc.">
        <title>Improved Draft Genome Sequence of Clostridium pasteurianum Strain ATCC 6013 (DSM 525) Using a Hybrid Next-Generation Sequencing Approach.</title>
        <authorList>
            <person name="Pyne M.E."/>
            <person name="Utturkar S."/>
            <person name="Brown S.D."/>
            <person name="Moo-Young M."/>
            <person name="Chung D.A."/>
            <person name="Chou C.P."/>
        </authorList>
    </citation>
    <scope>NUCLEOTIDE SEQUENCE [LARGE SCALE GENOMIC DNA]</scope>
    <source>
        <strain evidence="3 4">ATCC 6013</strain>
    </source>
</reference>
<keyword evidence="1" id="KW-1133">Transmembrane helix</keyword>
<dbReference type="RefSeq" id="WP_003447763.1">
    <property type="nucleotide sequence ID" value="NZ_ANZB01000016.1"/>
</dbReference>
<dbReference type="PATRIC" id="fig|1262449.3.peg.3671"/>
<dbReference type="EMBL" id="JPGY02000001">
    <property type="protein sequence ID" value="KRU14101.1"/>
    <property type="molecule type" value="Genomic_DNA"/>
</dbReference>
<keyword evidence="1" id="KW-0472">Membrane</keyword>
<dbReference type="Proteomes" id="UP000030905">
    <property type="component" value="Chromosome"/>
</dbReference>